<gene>
    <name evidence="2" type="ORF">XD94_0341</name>
</gene>
<dbReference type="InterPro" id="IPR038765">
    <property type="entry name" value="Papain-like_cys_pep_sf"/>
</dbReference>
<protein>
    <submittedName>
        <fullName evidence="2">Transglutaminase-like enzyme, predicted cysteine protease</fullName>
    </submittedName>
</protein>
<evidence type="ECO:0000313" key="2">
    <source>
        <dbReference type="EMBL" id="KUK81731.1"/>
    </source>
</evidence>
<dbReference type="Pfam" id="PF01841">
    <property type="entry name" value="Transglut_core"/>
    <property type="match status" value="1"/>
</dbReference>
<dbReference type="PATRIC" id="fig|1184387.3.peg.664"/>
<dbReference type="Proteomes" id="UP000054092">
    <property type="component" value="Unassembled WGS sequence"/>
</dbReference>
<dbReference type="GO" id="GO:0008233">
    <property type="term" value="F:peptidase activity"/>
    <property type="evidence" value="ECO:0007669"/>
    <property type="project" value="UniProtKB-KW"/>
</dbReference>
<reference evidence="3" key="1">
    <citation type="journal article" date="2015" name="MBio">
        <title>Genome-Resolved Metagenomic Analysis Reveals Roles for Candidate Phyla and Other Microbial Community Members in Biogeochemical Transformations in Oil Reservoirs.</title>
        <authorList>
            <person name="Hu P."/>
            <person name="Tom L."/>
            <person name="Singh A."/>
            <person name="Thomas B.C."/>
            <person name="Baker B.J."/>
            <person name="Piceno Y.M."/>
            <person name="Andersen G.L."/>
            <person name="Banfield J.F."/>
        </authorList>
    </citation>
    <scope>NUCLEOTIDE SEQUENCE [LARGE SCALE GENOMIC DNA]</scope>
</reference>
<organism evidence="2 3">
    <name type="scientific">Mesotoga prima</name>
    <dbReference type="NCBI Taxonomy" id="1184387"/>
    <lineage>
        <taxon>Bacteria</taxon>
        <taxon>Thermotogati</taxon>
        <taxon>Thermotogota</taxon>
        <taxon>Thermotogae</taxon>
        <taxon>Kosmotogales</taxon>
        <taxon>Kosmotogaceae</taxon>
        <taxon>Mesotoga</taxon>
    </lineage>
</organism>
<evidence type="ECO:0000313" key="3">
    <source>
        <dbReference type="Proteomes" id="UP000054092"/>
    </source>
</evidence>
<dbReference type="PANTHER" id="PTHR38339:SF1">
    <property type="entry name" value="TRANSGLUTAMINASE-LIKE DOMAIN-CONTAINING PROTEIN"/>
    <property type="match status" value="1"/>
</dbReference>
<dbReference type="AlphaFoldDB" id="A0A124FYN3"/>
<evidence type="ECO:0000259" key="1">
    <source>
        <dbReference type="SMART" id="SM00460"/>
    </source>
</evidence>
<name>A0A124FYN3_9BACT</name>
<comment type="caution">
    <text evidence="2">The sequence shown here is derived from an EMBL/GenBank/DDBJ whole genome shotgun (WGS) entry which is preliminary data.</text>
</comment>
<keyword evidence="2" id="KW-0645">Protease</keyword>
<dbReference type="SUPFAM" id="SSF54001">
    <property type="entry name" value="Cysteine proteinases"/>
    <property type="match status" value="1"/>
</dbReference>
<dbReference type="GO" id="GO:0006508">
    <property type="term" value="P:proteolysis"/>
    <property type="evidence" value="ECO:0007669"/>
    <property type="project" value="UniProtKB-KW"/>
</dbReference>
<dbReference type="InterPro" id="IPR002931">
    <property type="entry name" value="Transglutaminase-like"/>
</dbReference>
<feature type="domain" description="Transglutaminase-like" evidence="1">
    <location>
        <begin position="353"/>
        <end position="414"/>
    </location>
</feature>
<dbReference type="Gene3D" id="3.10.620.30">
    <property type="match status" value="1"/>
</dbReference>
<proteinExistence type="predicted"/>
<dbReference type="PANTHER" id="PTHR38339">
    <property type="entry name" value="TRANSGLUTAMINASE DOMAIN PROTEIN"/>
    <property type="match status" value="1"/>
</dbReference>
<sequence>MEKIPPLISQKNSGLRTETAFFCKDLAADIIILSSQVEMNGGTDMKFLAAQLPEKISYFESIGDYDGALKEIEIQLDDYLPSIMIERLRWERERIVRLKNNYPYSASEALGILSRDLEGFTEGEFDSLNSARKLDSMIFDGEEKFEKRFDKNLLFTMPEYEKRLKNKNTDREATRVSLHKEIDRLISERQPARFRVVAKSLISVEGSDESVYRCWLPVSRVGDQVSSTRILSSSHSYFLSPADYSQRTVYMEAAAKNDTVFSIEYEYEISEISTSLDPFSCVEPDAKKFSGYLCEQAPHVVFSPLVRSLAEEIAGSENNPYFIAKSFYDWICENVKYTFMSEYALYPNLSEFAAVNLRGDCGVKALLFITLCRIKGIPARWQSGWFAAPLGASPHDWAMFWVEPFGWLPVDCSFGGSRKDMPAYREFYFGNLDAFRMVSNSAFMSPLVPAKRFYRSDPYDNQVGEIETESRNLRSNEWEYSLEISSFERIL</sequence>
<dbReference type="SMART" id="SM00460">
    <property type="entry name" value="TGc"/>
    <property type="match status" value="1"/>
</dbReference>
<keyword evidence="2" id="KW-0378">Hydrolase</keyword>
<dbReference type="EMBL" id="LGGP01000038">
    <property type="protein sequence ID" value="KUK81731.1"/>
    <property type="molecule type" value="Genomic_DNA"/>
</dbReference>
<accession>A0A124FYN3</accession>